<dbReference type="OrthoDB" id="106267at2759"/>
<gene>
    <name evidence="6" type="ORF">MCOR_19985</name>
</gene>
<dbReference type="SUPFAM" id="SSF140996">
    <property type="entry name" value="Hermes dimerisation domain"/>
    <property type="match status" value="1"/>
</dbReference>
<reference evidence="6 7" key="1">
    <citation type="submission" date="2020-06" db="EMBL/GenBank/DDBJ databases">
        <authorList>
            <person name="Li R."/>
            <person name="Bekaert M."/>
        </authorList>
    </citation>
    <scope>NUCLEOTIDE SEQUENCE [LARGE SCALE GENOMIC DNA]</scope>
    <source>
        <strain evidence="7">wild</strain>
    </source>
</reference>
<proteinExistence type="predicted"/>
<dbReference type="InterPro" id="IPR012337">
    <property type="entry name" value="RNaseH-like_sf"/>
</dbReference>
<dbReference type="GO" id="GO:0005634">
    <property type="term" value="C:nucleus"/>
    <property type="evidence" value="ECO:0007669"/>
    <property type="project" value="UniProtKB-SubCell"/>
</dbReference>
<keyword evidence="4" id="KW-0862">Zinc</keyword>
<comment type="subcellular location">
    <subcellularLocation>
        <location evidence="1">Nucleus</location>
    </subcellularLocation>
</comment>
<name>A0A6J8BPW2_MYTCO</name>
<sequence>MIVLDYLPIRIVEGKGFSKLMSIIAPEFKIPSRNTIKSRIEKSYSDKKESLIKELNLIDSVSLTSDTWTSNATKSFLTVTEHHIDKDWNLQSNVLVTREMPERHTGENLSERPNSTISEFELDGKIVSYIHDNARNMNCASEKCDFDDMRCFGHTIQLCIKPCLEIPAIAKLTSHVRKLVGHFKHSTTITAEMRKRQKLFGLRQNELIQDVVTRWNSTQQMLERLCEQRRVITDVMLDTTVTKKSDTQMLLKDHEWDYLVEISAVLKQMSHVTTYMCLEKDVSASVMLPIVHGLLKNT</sequence>
<dbReference type="SUPFAM" id="SSF53098">
    <property type="entry name" value="Ribonuclease H-like"/>
    <property type="match status" value="1"/>
</dbReference>
<keyword evidence="3" id="KW-0863">Zinc-finger</keyword>
<organism evidence="6 7">
    <name type="scientific">Mytilus coruscus</name>
    <name type="common">Sea mussel</name>
    <dbReference type="NCBI Taxonomy" id="42192"/>
    <lineage>
        <taxon>Eukaryota</taxon>
        <taxon>Metazoa</taxon>
        <taxon>Spiralia</taxon>
        <taxon>Lophotrochozoa</taxon>
        <taxon>Mollusca</taxon>
        <taxon>Bivalvia</taxon>
        <taxon>Autobranchia</taxon>
        <taxon>Pteriomorphia</taxon>
        <taxon>Mytilida</taxon>
        <taxon>Mytiloidea</taxon>
        <taxon>Mytilidae</taxon>
        <taxon>Mytilinae</taxon>
        <taxon>Mytilus</taxon>
    </lineage>
</organism>
<evidence type="ECO:0000256" key="3">
    <source>
        <dbReference type="ARBA" id="ARBA00022771"/>
    </source>
</evidence>
<evidence type="ECO:0000313" key="7">
    <source>
        <dbReference type="Proteomes" id="UP000507470"/>
    </source>
</evidence>
<dbReference type="Proteomes" id="UP000507470">
    <property type="component" value="Unassembled WGS sequence"/>
</dbReference>
<keyword evidence="7" id="KW-1185">Reference proteome</keyword>
<accession>A0A6J8BPW2</accession>
<evidence type="ECO:0000256" key="5">
    <source>
        <dbReference type="ARBA" id="ARBA00023242"/>
    </source>
</evidence>
<evidence type="ECO:0000313" key="6">
    <source>
        <dbReference type="EMBL" id="CAC5384327.1"/>
    </source>
</evidence>
<dbReference type="EMBL" id="CACVKT020003520">
    <property type="protein sequence ID" value="CAC5384327.1"/>
    <property type="molecule type" value="Genomic_DNA"/>
</dbReference>
<keyword evidence="5" id="KW-0539">Nucleus</keyword>
<dbReference type="PANTHER" id="PTHR46481:SF10">
    <property type="entry name" value="ZINC FINGER BED DOMAIN-CONTAINING PROTEIN 39"/>
    <property type="match status" value="1"/>
</dbReference>
<evidence type="ECO:0008006" key="8">
    <source>
        <dbReference type="Google" id="ProtNLM"/>
    </source>
</evidence>
<evidence type="ECO:0000256" key="1">
    <source>
        <dbReference type="ARBA" id="ARBA00004123"/>
    </source>
</evidence>
<dbReference type="AlphaFoldDB" id="A0A6J8BPW2"/>
<keyword evidence="2" id="KW-0479">Metal-binding</keyword>
<protein>
    <recommendedName>
        <fullName evidence="8">HAT C-terminal dimerisation domain-containing protein</fullName>
    </recommendedName>
</protein>
<evidence type="ECO:0000256" key="4">
    <source>
        <dbReference type="ARBA" id="ARBA00022833"/>
    </source>
</evidence>
<evidence type="ECO:0000256" key="2">
    <source>
        <dbReference type="ARBA" id="ARBA00022723"/>
    </source>
</evidence>
<dbReference type="InterPro" id="IPR052035">
    <property type="entry name" value="ZnF_BED_domain_contain"/>
</dbReference>
<dbReference type="GO" id="GO:0008270">
    <property type="term" value="F:zinc ion binding"/>
    <property type="evidence" value="ECO:0007669"/>
    <property type="project" value="UniProtKB-KW"/>
</dbReference>
<dbReference type="PANTHER" id="PTHR46481">
    <property type="entry name" value="ZINC FINGER BED DOMAIN-CONTAINING PROTEIN 4"/>
    <property type="match status" value="1"/>
</dbReference>